<evidence type="ECO:0000313" key="1">
    <source>
        <dbReference type="EMBL" id="SPD73345.1"/>
    </source>
</evidence>
<organism evidence="2">
    <name type="scientific">uncultured Desulfobacterium sp</name>
    <dbReference type="NCBI Taxonomy" id="201089"/>
    <lineage>
        <taxon>Bacteria</taxon>
        <taxon>Pseudomonadati</taxon>
        <taxon>Thermodesulfobacteriota</taxon>
        <taxon>Desulfobacteria</taxon>
        <taxon>Desulfobacterales</taxon>
        <taxon>Desulfobacteriaceae</taxon>
        <taxon>Desulfobacterium</taxon>
        <taxon>environmental samples</taxon>
    </lineage>
</organism>
<dbReference type="AlphaFoldDB" id="A0A445MZ33"/>
<dbReference type="EMBL" id="OJIN01000170">
    <property type="protein sequence ID" value="SPD74683.1"/>
    <property type="molecule type" value="Genomic_DNA"/>
</dbReference>
<evidence type="ECO:0000313" key="2">
    <source>
        <dbReference type="EMBL" id="SPD74683.1"/>
    </source>
</evidence>
<sequence length="69" mass="7750">MSACKDCYWAKRSDIGNPLKRHCIAKRKDLEETEAMKSLMAGKLVNTSDPACEMFKPKGKGVDKRDMDA</sequence>
<reference evidence="2" key="1">
    <citation type="submission" date="2018-01" db="EMBL/GenBank/DDBJ databases">
        <authorList>
            <person name="Regsiter A."/>
            <person name="William W."/>
        </authorList>
    </citation>
    <scope>NUCLEOTIDE SEQUENCE</scope>
    <source>
        <strain evidence="2">TRIP AH-1</strain>
    </source>
</reference>
<protein>
    <submittedName>
        <fullName evidence="2">Uncharacterized protein</fullName>
    </submittedName>
</protein>
<accession>A0A445MZ33</accession>
<proteinExistence type="predicted"/>
<name>A0A445MZ33_9BACT</name>
<dbReference type="EMBL" id="OJIN01000091">
    <property type="protein sequence ID" value="SPD73345.1"/>
    <property type="molecule type" value="Genomic_DNA"/>
</dbReference>
<gene>
    <name evidence="1" type="ORF">PITCH_A1800031</name>
    <name evidence="2" type="ORF">PITCH_A30003</name>
</gene>